<dbReference type="InterPro" id="IPR003395">
    <property type="entry name" value="RecF/RecN/SMC_N"/>
</dbReference>
<dbReference type="AlphaFoldDB" id="A0A7W0HJH4"/>
<comment type="caution">
    <text evidence="3">The sequence shown here is derived from an EMBL/GenBank/DDBJ whole genome shotgun (WGS) entry which is preliminary data.</text>
</comment>
<keyword evidence="3" id="KW-0378">Hydrolase</keyword>
<keyword evidence="4" id="KW-1185">Reference proteome</keyword>
<proteinExistence type="predicted"/>
<feature type="coiled-coil region" evidence="1">
    <location>
        <begin position="606"/>
        <end position="709"/>
    </location>
</feature>
<feature type="coiled-coil region" evidence="1">
    <location>
        <begin position="475"/>
        <end position="557"/>
    </location>
</feature>
<evidence type="ECO:0000313" key="4">
    <source>
        <dbReference type="Proteomes" id="UP000525298"/>
    </source>
</evidence>
<accession>A0A7W0HJH4</accession>
<dbReference type="PANTHER" id="PTHR32114">
    <property type="entry name" value="ABC TRANSPORTER ABCH.3"/>
    <property type="match status" value="1"/>
</dbReference>
<keyword evidence="1" id="KW-0175">Coiled coil</keyword>
<feature type="coiled-coil region" evidence="1">
    <location>
        <begin position="743"/>
        <end position="798"/>
    </location>
</feature>
<organism evidence="3 4">
    <name type="scientific">Desulfosalsimonas propionicica</name>
    <dbReference type="NCBI Taxonomy" id="332175"/>
    <lineage>
        <taxon>Bacteria</taxon>
        <taxon>Pseudomonadati</taxon>
        <taxon>Thermodesulfobacteriota</taxon>
        <taxon>Desulfobacteria</taxon>
        <taxon>Desulfobacterales</taxon>
        <taxon>Desulfosalsimonadaceae</taxon>
        <taxon>Desulfosalsimonas</taxon>
    </lineage>
</organism>
<sequence length="1218" mass="138683">MQSYQDIVKSYDRLKKVLEDRILEKGTKLTASPDDDYPLLLLETSSDSAAFAIINGTSESSFARAYDTFKKLYREKHTYWRNRNLSFVICRSEPKPASDAFFGSLETDVYFCRKYVINLSHSPDELERELLRLPFLPFPEDQVGMLVRPPSAQTLLQDLNVSAVLSRQIVVPREYSASHIVEQLLAKKETLPQINYGAEPVMQQQVQPVERMRVRTVEIEAFRAYKKKQVFDVDADIVVLYGPNGLGKTSFFDAIDYLCTGRIGRLCRQRISQKRFINIARHLASTTSDGLVSGYLSQGSADHSVARRVAEWGATLIDGEEHDRASTLQFLTAAQWGPKKARIEHLERLFRATHLFSQTDPELMVEFEQNSTLSSDLVSRMLALDDYASGLAKAEAVLGKLEKLITQKKQQIDDLKEEVSQVNLRLQELPQIRGEVEGERQISKIVVELIKELPRLTDMEIDETQPTAENAREWRAMAESALKNAQNSLRRLQVIESDLAKYDKNKHAHQETVAQIAKLEEALKERKNEQEQQKEALDKLSTNLEQERTILARAKSRQQCLTKLDRLQQIYRKTDSSLRHWHEELNRISGEIEKIDTELQPLLTVAENLRTQIAKHNETIRDHSQKIQALSEIQDGLPAWRENRGFIISLKESIAKAQSTLRSVNADIDELKSGMTEKEQELATCEEKYKEFSANRAEISQLLDKLEAHVSNGICPTCGTDHKSKRTLIQRIHAQKEARPAFVDELSKRCDELRNDLKKDKTSLATATTKYSYKTKELQENEKKLADARQSLVLFESRVVSTGLSVNEDLADAISRKTTQEKQAFDRSRADLTRLESELDSSTKRMKELEQNRVEKEGIRKQATATIASLEKQLDDLHVKADELDLSLEMTSQELAAESKQAASLEAEAIKRIGHFSPQKDALTNDLSMIKTKISQARKKIGTLYQEKERLEEDMGDFVERAAAVLDRDALTPEAISEKIKLTEERVDQLHAIQRRCSTLELSLDAAQRTAIRSELESQVKSLTNQESVLREETSKLSKIKNWFERVREVLDRQSSRAVANHVETLGPLTTLIQKRLRTVYGFGDIALDAKGKEIRVAVGWESEKVKPADYFSDSQKQILMLSMFLAGRLTQTWSGFAPILMDDPVTHFDDLNAFGFVELIRGLVSTSPGRRQFFISTCEQRLFDLMIKKFRSLEGGAKFYKFESIGRDGPVVHSLGK</sequence>
<dbReference type="Proteomes" id="UP000525298">
    <property type="component" value="Unassembled WGS sequence"/>
</dbReference>
<dbReference type="Gene3D" id="1.10.287.1490">
    <property type="match status" value="1"/>
</dbReference>
<name>A0A7W0HJH4_9BACT</name>
<feature type="coiled-coil region" evidence="1">
    <location>
        <begin position="832"/>
        <end position="954"/>
    </location>
</feature>
<dbReference type="GO" id="GO:0004527">
    <property type="term" value="F:exonuclease activity"/>
    <property type="evidence" value="ECO:0007669"/>
    <property type="project" value="UniProtKB-KW"/>
</dbReference>
<dbReference type="RefSeq" id="WP_181549849.1">
    <property type="nucleotide sequence ID" value="NZ_JACDUS010000001.1"/>
</dbReference>
<dbReference type="Pfam" id="PF02463">
    <property type="entry name" value="SMC_N"/>
    <property type="match status" value="1"/>
</dbReference>
<keyword evidence="3" id="KW-0269">Exonuclease</keyword>
<dbReference type="SUPFAM" id="SSF75712">
    <property type="entry name" value="Rad50 coiled-coil Zn hook"/>
    <property type="match status" value="1"/>
</dbReference>
<gene>
    <name evidence="3" type="ORF">HNR65_000497</name>
</gene>
<keyword evidence="3" id="KW-0540">Nuclease</keyword>
<reference evidence="3 4" key="1">
    <citation type="submission" date="2020-07" db="EMBL/GenBank/DDBJ databases">
        <title>Genomic Encyclopedia of Type Strains, Phase IV (KMG-IV): sequencing the most valuable type-strain genomes for metagenomic binning, comparative biology and taxonomic classification.</title>
        <authorList>
            <person name="Goeker M."/>
        </authorList>
    </citation>
    <scope>NUCLEOTIDE SEQUENCE [LARGE SCALE GENOMIC DNA]</scope>
    <source>
        <strain evidence="3 4">DSM 17721</strain>
    </source>
</reference>
<feature type="coiled-coil region" evidence="1">
    <location>
        <begin position="391"/>
        <end position="425"/>
    </location>
</feature>
<evidence type="ECO:0000259" key="2">
    <source>
        <dbReference type="Pfam" id="PF02463"/>
    </source>
</evidence>
<evidence type="ECO:0000256" key="1">
    <source>
        <dbReference type="SAM" id="Coils"/>
    </source>
</evidence>
<protein>
    <submittedName>
        <fullName evidence="3">Exonuclease SbcC</fullName>
    </submittedName>
</protein>
<dbReference type="EMBL" id="JACDUS010000001">
    <property type="protein sequence ID" value="MBA2880190.1"/>
    <property type="molecule type" value="Genomic_DNA"/>
</dbReference>
<dbReference type="PANTHER" id="PTHR32114:SF2">
    <property type="entry name" value="ABC TRANSPORTER ABCH.3"/>
    <property type="match status" value="1"/>
</dbReference>
<feature type="domain" description="RecF/RecN/SMC N-terminal" evidence="2">
    <location>
        <begin position="214"/>
        <end position="1187"/>
    </location>
</feature>
<dbReference type="Gene3D" id="3.40.50.300">
    <property type="entry name" value="P-loop containing nucleotide triphosphate hydrolases"/>
    <property type="match status" value="2"/>
</dbReference>
<dbReference type="InterPro" id="IPR027417">
    <property type="entry name" value="P-loop_NTPase"/>
</dbReference>
<evidence type="ECO:0000313" key="3">
    <source>
        <dbReference type="EMBL" id="MBA2880190.1"/>
    </source>
</evidence>
<dbReference type="SUPFAM" id="SSF52540">
    <property type="entry name" value="P-loop containing nucleoside triphosphate hydrolases"/>
    <property type="match status" value="1"/>
</dbReference>